<keyword evidence="3" id="KW-1185">Reference proteome</keyword>
<feature type="region of interest" description="Disordered" evidence="1">
    <location>
        <begin position="136"/>
        <end position="167"/>
    </location>
</feature>
<dbReference type="EMBL" id="PJOS01000052">
    <property type="protein sequence ID" value="PKT70360.1"/>
    <property type="molecule type" value="Genomic_DNA"/>
</dbReference>
<dbReference type="InterPro" id="IPR027417">
    <property type="entry name" value="P-loop_NTPase"/>
</dbReference>
<accession>A0A2I0SKC7</accession>
<evidence type="ECO:0000256" key="1">
    <source>
        <dbReference type="SAM" id="MobiDB-lite"/>
    </source>
</evidence>
<dbReference type="OrthoDB" id="9806127at2"/>
<evidence type="ECO:0000313" key="2">
    <source>
        <dbReference type="EMBL" id="PKT70360.1"/>
    </source>
</evidence>
<name>A0A2I0SKC7_9ACTN</name>
<feature type="region of interest" description="Disordered" evidence="1">
    <location>
        <begin position="16"/>
        <end position="62"/>
    </location>
</feature>
<gene>
    <name evidence="2" type="ORF">CW362_24690</name>
</gene>
<proteinExistence type="predicted"/>
<comment type="caution">
    <text evidence="2">The sequence shown here is derived from an EMBL/GenBank/DDBJ whole genome shotgun (WGS) entry which is preliminary data.</text>
</comment>
<feature type="region of interest" description="Disordered" evidence="1">
    <location>
        <begin position="76"/>
        <end position="103"/>
    </location>
</feature>
<dbReference type="AlphaFoldDB" id="A0A2I0SKC7"/>
<sequence>MIVRMSSLLGAAAGFRSAESDANPRSVVPGRRRRYVGPVPGRPPTPEVPATGLRRVPGGTGTRAVLATGGVLVRPDASAGARGETVLDEASSDDETETEAAGRRTLRVLAVGRTPPITAHRLPEVRHADRIHVIDKGVAGQETHDELLARRGLPTSLRQPRAGEPAA</sequence>
<organism evidence="2 3">
    <name type="scientific">Streptomyces populi</name>
    <dbReference type="NCBI Taxonomy" id="2058924"/>
    <lineage>
        <taxon>Bacteria</taxon>
        <taxon>Bacillati</taxon>
        <taxon>Actinomycetota</taxon>
        <taxon>Actinomycetes</taxon>
        <taxon>Kitasatosporales</taxon>
        <taxon>Streptomycetaceae</taxon>
        <taxon>Streptomyces</taxon>
    </lineage>
</organism>
<feature type="compositionally biased region" description="Acidic residues" evidence="1">
    <location>
        <begin position="86"/>
        <end position="98"/>
    </location>
</feature>
<protein>
    <submittedName>
        <fullName evidence="2">Uncharacterized protein</fullName>
    </submittedName>
</protein>
<dbReference type="Proteomes" id="UP000236178">
    <property type="component" value="Unassembled WGS sequence"/>
</dbReference>
<dbReference type="SUPFAM" id="SSF52540">
    <property type="entry name" value="P-loop containing nucleoside triphosphate hydrolases"/>
    <property type="match status" value="1"/>
</dbReference>
<reference evidence="2 3" key="1">
    <citation type="submission" date="2017-12" db="EMBL/GenBank/DDBJ databases">
        <title>Streptomyces populusis sp. nov., a novel endophytic actinobacterium isolated from stems of Populus adenopoda Maxim.</title>
        <authorList>
            <person name="Wang Z."/>
        </authorList>
    </citation>
    <scope>NUCLEOTIDE SEQUENCE [LARGE SCALE GENOMIC DNA]</scope>
    <source>
        <strain evidence="2 3">A249</strain>
    </source>
</reference>
<dbReference type="Gene3D" id="3.40.50.300">
    <property type="entry name" value="P-loop containing nucleotide triphosphate hydrolases"/>
    <property type="match status" value="1"/>
</dbReference>
<evidence type="ECO:0000313" key="3">
    <source>
        <dbReference type="Proteomes" id="UP000236178"/>
    </source>
</evidence>